<protein>
    <submittedName>
        <fullName evidence="2">Trigger factor</fullName>
    </submittedName>
</protein>
<keyword evidence="3" id="KW-1185">Reference proteome</keyword>
<dbReference type="InterPro" id="IPR036611">
    <property type="entry name" value="Trigger_fac_ribosome-bd_sf"/>
</dbReference>
<dbReference type="Proteomes" id="UP000199306">
    <property type="component" value="Unassembled WGS sequence"/>
</dbReference>
<dbReference type="GO" id="GO:0015031">
    <property type="term" value="P:protein transport"/>
    <property type="evidence" value="ECO:0007669"/>
    <property type="project" value="InterPro"/>
</dbReference>
<sequence length="446" mass="50475">MNITLEKNSSVNATLKVALTEADYKEKVDKTLKDYRKRANIKGFRPGMVPMPLVQKMFGKSVLAEEINNILSSSVSEYIKENKLNIVGDPLPAREDQDAIDWDADKEFNFSYELGLAGEFEIDFAKLPTVTSYEIKAGDKELEDTIQNLKGQFGEQIHPEAVEAGDMVFGTFKQGEWVEKSAIPLKAVKEDALSVFVGAQKDDVLKFDIQSVFVDEKSLALATGKKVEEVAALQGEVEFTVEDITRQVASELTQEFFDKVLGKDKVASEEEFRTQVLEIVQSNYKREAEYLLRIDAEKAILENTSIELPEEFLRKWLIAINEGKFTPEQIDADFENVKRDLRWTLIKNEIADKHEVKVDYPEVVEKAKDMVRSQFGFQGGAEMENGMEEMIEKIATGYLTDKSKSDNFMNMFNQVYADKISNVILENIKADTKVVDVEEFKSVIGA</sequence>
<accession>A0A1I5P1Z8</accession>
<dbReference type="Pfam" id="PF05697">
    <property type="entry name" value="Trigger_N"/>
    <property type="match status" value="1"/>
</dbReference>
<dbReference type="GO" id="GO:0043022">
    <property type="term" value="F:ribosome binding"/>
    <property type="evidence" value="ECO:0007669"/>
    <property type="project" value="TreeGrafter"/>
</dbReference>
<dbReference type="Gene3D" id="1.10.3120.10">
    <property type="entry name" value="Trigger factor, C-terminal domain"/>
    <property type="match status" value="1"/>
</dbReference>
<proteinExistence type="predicted"/>
<dbReference type="PANTHER" id="PTHR30560">
    <property type="entry name" value="TRIGGER FACTOR CHAPERONE AND PEPTIDYL-PROLYL CIS/TRANS ISOMERASE"/>
    <property type="match status" value="1"/>
</dbReference>
<dbReference type="InterPro" id="IPR037041">
    <property type="entry name" value="Trigger_fac_C_sf"/>
</dbReference>
<organism evidence="2 3">
    <name type="scientific">Pseudarcicella hirudinis</name>
    <dbReference type="NCBI Taxonomy" id="1079859"/>
    <lineage>
        <taxon>Bacteria</taxon>
        <taxon>Pseudomonadati</taxon>
        <taxon>Bacteroidota</taxon>
        <taxon>Cytophagia</taxon>
        <taxon>Cytophagales</taxon>
        <taxon>Flectobacillaceae</taxon>
        <taxon>Pseudarcicella</taxon>
    </lineage>
</organism>
<dbReference type="InterPro" id="IPR005215">
    <property type="entry name" value="Trig_fac"/>
</dbReference>
<dbReference type="InterPro" id="IPR008881">
    <property type="entry name" value="Trigger_fac_ribosome-bd_bac"/>
</dbReference>
<reference evidence="2 3" key="1">
    <citation type="submission" date="2016-10" db="EMBL/GenBank/DDBJ databases">
        <authorList>
            <person name="de Groot N.N."/>
        </authorList>
    </citation>
    <scope>NUCLEOTIDE SEQUENCE [LARGE SCALE GENOMIC DNA]</scope>
    <source>
        <strain evidence="3">E92,LMG 26720,CCM 7988</strain>
    </source>
</reference>
<evidence type="ECO:0000313" key="3">
    <source>
        <dbReference type="Proteomes" id="UP000199306"/>
    </source>
</evidence>
<dbReference type="SUPFAM" id="SSF109998">
    <property type="entry name" value="Triger factor/SurA peptide-binding domain-like"/>
    <property type="match status" value="1"/>
</dbReference>
<evidence type="ECO:0000259" key="1">
    <source>
        <dbReference type="Pfam" id="PF05697"/>
    </source>
</evidence>
<evidence type="ECO:0000313" key="2">
    <source>
        <dbReference type="EMBL" id="SFP27561.1"/>
    </source>
</evidence>
<dbReference type="EMBL" id="FOXH01000002">
    <property type="protein sequence ID" value="SFP27561.1"/>
    <property type="molecule type" value="Genomic_DNA"/>
</dbReference>
<dbReference type="GO" id="GO:0044183">
    <property type="term" value="F:protein folding chaperone"/>
    <property type="evidence" value="ECO:0007669"/>
    <property type="project" value="TreeGrafter"/>
</dbReference>
<dbReference type="RefSeq" id="WP_092012634.1">
    <property type="nucleotide sequence ID" value="NZ_FOXH01000002.1"/>
</dbReference>
<dbReference type="SUPFAM" id="SSF102735">
    <property type="entry name" value="Trigger factor ribosome-binding domain"/>
    <property type="match status" value="1"/>
</dbReference>
<dbReference type="Gene3D" id="3.30.70.1050">
    <property type="entry name" value="Trigger factor ribosome-binding domain"/>
    <property type="match status" value="1"/>
</dbReference>
<dbReference type="InterPro" id="IPR027304">
    <property type="entry name" value="Trigger_fact/SurA_dom_sf"/>
</dbReference>
<name>A0A1I5P1Z8_9BACT</name>
<dbReference type="GO" id="GO:0043335">
    <property type="term" value="P:protein unfolding"/>
    <property type="evidence" value="ECO:0007669"/>
    <property type="project" value="TreeGrafter"/>
</dbReference>
<dbReference type="AlphaFoldDB" id="A0A1I5P1Z8"/>
<dbReference type="GO" id="GO:0003755">
    <property type="term" value="F:peptidyl-prolyl cis-trans isomerase activity"/>
    <property type="evidence" value="ECO:0007669"/>
    <property type="project" value="TreeGrafter"/>
</dbReference>
<dbReference type="PANTHER" id="PTHR30560:SF3">
    <property type="entry name" value="TRIGGER FACTOR-LIKE PROTEIN TIG, CHLOROPLASTIC"/>
    <property type="match status" value="1"/>
</dbReference>
<feature type="domain" description="Trigger factor ribosome-binding bacterial" evidence="1">
    <location>
        <begin position="1"/>
        <end position="149"/>
    </location>
</feature>
<dbReference type="OrthoDB" id="9767721at2"/>
<dbReference type="GO" id="GO:0051083">
    <property type="term" value="P:'de novo' cotranslational protein folding"/>
    <property type="evidence" value="ECO:0007669"/>
    <property type="project" value="TreeGrafter"/>
</dbReference>
<dbReference type="STRING" id="1079859.SAMN04515674_102213"/>
<gene>
    <name evidence="2" type="ORF">SAMN04515674_102213</name>
</gene>